<dbReference type="InterPro" id="IPR000780">
    <property type="entry name" value="CheR_MeTrfase"/>
</dbReference>
<feature type="domain" description="CheR-type methyltransferase" evidence="6">
    <location>
        <begin position="1"/>
        <end position="256"/>
    </location>
</feature>
<dbReference type="SUPFAM" id="SSF53335">
    <property type="entry name" value="S-adenosyl-L-methionine-dependent methyltransferases"/>
    <property type="match status" value="1"/>
</dbReference>
<gene>
    <name evidence="7" type="ORF">BW732_10475</name>
</gene>
<dbReference type="GO" id="GO:0032259">
    <property type="term" value="P:methylation"/>
    <property type="evidence" value="ECO:0007669"/>
    <property type="project" value="UniProtKB-KW"/>
</dbReference>
<dbReference type="InterPro" id="IPR050903">
    <property type="entry name" value="Bact_Chemotaxis_MeTrfase"/>
</dbReference>
<protein>
    <recommendedName>
        <fullName evidence="2">protein-glutamate O-methyltransferase</fullName>
        <ecNumber evidence="2">2.1.1.80</ecNumber>
    </recommendedName>
</protein>
<sequence length="256" mass="30083">MEFTHFYEWVKFNLGIDLFAYKEKQLQRRILTIMKTTGATNLKEYSQLIKNNKQIRQEFLDYITINVTEFFRNPELFLDLEQLIKLDLLPEFKELKIWSAACSIGCEPYSLGIMTQREKIPLKTTILATDIDLTILKKAKAGIYKANELKNVKPHDLVTYFSERDEQYHINSAIKQLVHFKQHDLLQDKYGKDFHLIVCRNVTIYFKPEARDAIYRKFNDALVMGGIFFTGATETISNPETFGFKKLSTFMYQKIS</sequence>
<keyword evidence="8" id="KW-1185">Reference proteome</keyword>
<keyword evidence="5" id="KW-0949">S-adenosyl-L-methionine</keyword>
<dbReference type="Gene3D" id="1.10.155.10">
    <property type="entry name" value="Chemotaxis receptor methyltransferase CheR, N-terminal domain"/>
    <property type="match status" value="1"/>
</dbReference>
<evidence type="ECO:0000256" key="1">
    <source>
        <dbReference type="ARBA" id="ARBA00001541"/>
    </source>
</evidence>
<dbReference type="InterPro" id="IPR029063">
    <property type="entry name" value="SAM-dependent_MTases_sf"/>
</dbReference>
<evidence type="ECO:0000259" key="6">
    <source>
        <dbReference type="PROSITE" id="PS50123"/>
    </source>
</evidence>
<dbReference type="KEGG" id="vpi:BW732_10475"/>
<dbReference type="InterPro" id="IPR036804">
    <property type="entry name" value="CheR_N_sf"/>
</dbReference>
<evidence type="ECO:0000313" key="8">
    <source>
        <dbReference type="Proteomes" id="UP000188246"/>
    </source>
</evidence>
<proteinExistence type="predicted"/>
<organism evidence="7 8">
    <name type="scientific">Vagococcus penaei</name>
    <dbReference type="NCBI Taxonomy" id="633807"/>
    <lineage>
        <taxon>Bacteria</taxon>
        <taxon>Bacillati</taxon>
        <taxon>Bacillota</taxon>
        <taxon>Bacilli</taxon>
        <taxon>Lactobacillales</taxon>
        <taxon>Enterococcaceae</taxon>
        <taxon>Vagococcus</taxon>
    </lineage>
</organism>
<keyword evidence="3" id="KW-0489">Methyltransferase</keyword>
<dbReference type="PRINTS" id="PR00996">
    <property type="entry name" value="CHERMTFRASE"/>
</dbReference>
<dbReference type="PANTHER" id="PTHR24422">
    <property type="entry name" value="CHEMOTAXIS PROTEIN METHYLTRANSFERASE"/>
    <property type="match status" value="1"/>
</dbReference>
<evidence type="ECO:0000313" key="7">
    <source>
        <dbReference type="EMBL" id="AQP54837.1"/>
    </source>
</evidence>
<dbReference type="Gene3D" id="3.40.50.150">
    <property type="entry name" value="Vaccinia Virus protein VP39"/>
    <property type="match status" value="1"/>
</dbReference>
<evidence type="ECO:0000256" key="4">
    <source>
        <dbReference type="ARBA" id="ARBA00022679"/>
    </source>
</evidence>
<reference evidence="7 8" key="1">
    <citation type="journal article" date="2010" name="Int. J. Syst. Evol. Microbiol.">
        <title>Vagococcus penaei sp. nov., isolated from spoilage microbiota of cooked shrimp (Penaeus vannamei).</title>
        <authorList>
            <person name="Jaffres E."/>
            <person name="Prevost H."/>
            <person name="Rossero A."/>
            <person name="Joffraud J.J."/>
            <person name="Dousset X."/>
        </authorList>
    </citation>
    <scope>NUCLEOTIDE SEQUENCE [LARGE SCALE GENOMIC DNA]</scope>
    <source>
        <strain evidence="7 8">CD276</strain>
    </source>
</reference>
<name>A0A1Q2D906_9ENTE</name>
<dbReference type="InterPro" id="IPR022642">
    <property type="entry name" value="CheR_C"/>
</dbReference>
<evidence type="ECO:0000256" key="3">
    <source>
        <dbReference type="ARBA" id="ARBA00022603"/>
    </source>
</evidence>
<dbReference type="Pfam" id="PF03705">
    <property type="entry name" value="CheR_N"/>
    <property type="match status" value="1"/>
</dbReference>
<accession>A0A1Q2D906</accession>
<dbReference type="EC" id="2.1.1.80" evidence="2"/>
<keyword evidence="4" id="KW-0808">Transferase</keyword>
<dbReference type="InterPro" id="IPR022641">
    <property type="entry name" value="CheR_N"/>
</dbReference>
<dbReference type="SMART" id="SM00138">
    <property type="entry name" value="MeTrc"/>
    <property type="match status" value="1"/>
</dbReference>
<dbReference type="GO" id="GO:0008983">
    <property type="term" value="F:protein-glutamate O-methyltransferase activity"/>
    <property type="evidence" value="ECO:0007669"/>
    <property type="project" value="UniProtKB-EC"/>
</dbReference>
<evidence type="ECO:0000256" key="2">
    <source>
        <dbReference type="ARBA" id="ARBA00012534"/>
    </source>
</evidence>
<evidence type="ECO:0000256" key="5">
    <source>
        <dbReference type="ARBA" id="ARBA00022691"/>
    </source>
</evidence>
<dbReference type="EMBL" id="CP019609">
    <property type="protein sequence ID" value="AQP54837.1"/>
    <property type="molecule type" value="Genomic_DNA"/>
</dbReference>
<dbReference type="Proteomes" id="UP000188246">
    <property type="component" value="Chromosome"/>
</dbReference>
<dbReference type="Pfam" id="PF01739">
    <property type="entry name" value="CheR"/>
    <property type="match status" value="1"/>
</dbReference>
<comment type="catalytic activity">
    <reaction evidence="1">
        <text>L-glutamyl-[protein] + S-adenosyl-L-methionine = [protein]-L-glutamate 5-O-methyl ester + S-adenosyl-L-homocysteine</text>
        <dbReference type="Rhea" id="RHEA:24452"/>
        <dbReference type="Rhea" id="RHEA-COMP:10208"/>
        <dbReference type="Rhea" id="RHEA-COMP:10311"/>
        <dbReference type="ChEBI" id="CHEBI:29973"/>
        <dbReference type="ChEBI" id="CHEBI:57856"/>
        <dbReference type="ChEBI" id="CHEBI:59789"/>
        <dbReference type="ChEBI" id="CHEBI:82795"/>
        <dbReference type="EC" id="2.1.1.80"/>
    </reaction>
</comment>
<dbReference type="AlphaFoldDB" id="A0A1Q2D906"/>
<dbReference type="STRING" id="633807.BW732_10475"/>
<dbReference type="SUPFAM" id="SSF47757">
    <property type="entry name" value="Chemotaxis receptor methyltransferase CheR, N-terminal domain"/>
    <property type="match status" value="1"/>
</dbReference>
<dbReference type="PANTHER" id="PTHR24422:SF19">
    <property type="entry name" value="CHEMOTAXIS PROTEIN METHYLTRANSFERASE"/>
    <property type="match status" value="1"/>
</dbReference>
<dbReference type="PROSITE" id="PS50123">
    <property type="entry name" value="CHER"/>
    <property type="match status" value="1"/>
</dbReference>